<evidence type="ECO:0000313" key="4">
    <source>
        <dbReference type="Proteomes" id="UP001205105"/>
    </source>
</evidence>
<keyword evidence="1" id="KW-0732">Signal</keyword>
<evidence type="ECO:0000313" key="3">
    <source>
        <dbReference type="EMBL" id="KAI7836108.1"/>
    </source>
</evidence>
<feature type="domain" description="Follistatin-like" evidence="2">
    <location>
        <begin position="87"/>
        <end position="109"/>
    </location>
</feature>
<feature type="domain" description="Follistatin-like" evidence="2">
    <location>
        <begin position="37"/>
        <end position="59"/>
    </location>
</feature>
<name>A0AAD5DGN5_9CHLO</name>
<feature type="domain" description="Follistatin-like" evidence="2">
    <location>
        <begin position="141"/>
        <end position="164"/>
    </location>
</feature>
<feature type="domain" description="Follistatin-like" evidence="2">
    <location>
        <begin position="63"/>
        <end position="85"/>
    </location>
</feature>
<feature type="signal peptide" evidence="1">
    <location>
        <begin position="1"/>
        <end position="18"/>
    </location>
</feature>
<evidence type="ECO:0000259" key="2">
    <source>
        <dbReference type="SMART" id="SM00274"/>
    </source>
</evidence>
<dbReference type="AlphaFoldDB" id="A0AAD5DGN5"/>
<dbReference type="InterPro" id="IPR003645">
    <property type="entry name" value="Fol_N"/>
</dbReference>
<keyword evidence="4" id="KW-1185">Reference proteome</keyword>
<reference evidence="3" key="1">
    <citation type="submission" date="2020-11" db="EMBL/GenBank/DDBJ databases">
        <title>Chlorella ohadii genome sequencing and assembly.</title>
        <authorList>
            <person name="Murik O."/>
            <person name="Treves H."/>
            <person name="Kedem I."/>
            <person name="Shotland Y."/>
            <person name="Kaplan A."/>
        </authorList>
    </citation>
    <scope>NUCLEOTIDE SEQUENCE</scope>
    <source>
        <strain evidence="3">1</strain>
    </source>
</reference>
<dbReference type="SMART" id="SM00274">
    <property type="entry name" value="FOLN"/>
    <property type="match status" value="7"/>
</dbReference>
<feature type="domain" description="Follistatin-like" evidence="2">
    <location>
        <begin position="195"/>
        <end position="219"/>
    </location>
</feature>
<dbReference type="Proteomes" id="UP001205105">
    <property type="component" value="Unassembled WGS sequence"/>
</dbReference>
<gene>
    <name evidence="3" type="ORF">COHA_010009</name>
</gene>
<comment type="caution">
    <text evidence="3">The sequence shown here is derived from an EMBL/GenBank/DDBJ whole genome shotgun (WGS) entry which is preliminary data.</text>
</comment>
<feature type="domain" description="Follistatin-like" evidence="2">
    <location>
        <begin position="171"/>
        <end position="193"/>
    </location>
</feature>
<proteinExistence type="predicted"/>
<accession>A0AAD5DGN5</accession>
<evidence type="ECO:0000256" key="1">
    <source>
        <dbReference type="SAM" id="SignalP"/>
    </source>
</evidence>
<feature type="domain" description="Follistatin-like" evidence="2">
    <location>
        <begin position="117"/>
        <end position="139"/>
    </location>
</feature>
<organism evidence="3 4">
    <name type="scientific">Chlorella ohadii</name>
    <dbReference type="NCBI Taxonomy" id="2649997"/>
    <lineage>
        <taxon>Eukaryota</taxon>
        <taxon>Viridiplantae</taxon>
        <taxon>Chlorophyta</taxon>
        <taxon>core chlorophytes</taxon>
        <taxon>Trebouxiophyceae</taxon>
        <taxon>Chlorellales</taxon>
        <taxon>Chlorellaceae</taxon>
        <taxon>Chlorella clade</taxon>
        <taxon>Chlorella</taxon>
    </lineage>
</organism>
<sequence>MRLRTVAAVFVLAACASAALVAATSESSDVEAATVLTCNTVKCKEGHRCKIKHGHPKCLRINPCAHHHCKRGHYCRAVAGKPECVSKCTRKKCSEGKTCKLKRGKARCVRQKDQINPCAATLCAIGNQCVVEGGKAQCISVCASVRCKDGLECQPDEKGNPQCVAPAATNPCAFTTCLVGNFCQVENGQAICVTNCATVKCTDGTRCETDPQSGNAACVPDGFAMRRMT</sequence>
<protein>
    <recommendedName>
        <fullName evidence="2">Follistatin-like domain-containing protein</fullName>
    </recommendedName>
</protein>
<dbReference type="PROSITE" id="PS51257">
    <property type="entry name" value="PROKAR_LIPOPROTEIN"/>
    <property type="match status" value="1"/>
</dbReference>
<dbReference type="EMBL" id="JADXDR010000204">
    <property type="protein sequence ID" value="KAI7836108.1"/>
    <property type="molecule type" value="Genomic_DNA"/>
</dbReference>
<feature type="chain" id="PRO_5041965436" description="Follistatin-like domain-containing protein" evidence="1">
    <location>
        <begin position="19"/>
        <end position="229"/>
    </location>
</feature>